<accession>A0ABS6AJQ5</accession>
<dbReference type="Proteomes" id="UP001166191">
    <property type="component" value="Unassembled WGS sequence"/>
</dbReference>
<reference evidence="2" key="1">
    <citation type="submission" date="2021-06" db="EMBL/GenBank/DDBJ databases">
        <title>Paracoccus bacterium XHP0099 sp. nov., isolated from the surface waters of the Yellow Sea.</title>
        <authorList>
            <person name="Xue H."/>
            <person name="Zhang D."/>
        </authorList>
    </citation>
    <scope>NUCLEOTIDE SEQUENCE</scope>
    <source>
        <strain evidence="2">XHP0099</strain>
    </source>
</reference>
<gene>
    <name evidence="2" type="ORF">KNW02_11945</name>
</gene>
<evidence type="ECO:0000256" key="1">
    <source>
        <dbReference type="SAM" id="SignalP"/>
    </source>
</evidence>
<organism evidence="2 3">
    <name type="scientific">Paracoccus marinaquae</name>
    <dbReference type="NCBI Taxonomy" id="2841926"/>
    <lineage>
        <taxon>Bacteria</taxon>
        <taxon>Pseudomonadati</taxon>
        <taxon>Pseudomonadota</taxon>
        <taxon>Alphaproteobacteria</taxon>
        <taxon>Rhodobacterales</taxon>
        <taxon>Paracoccaceae</taxon>
        <taxon>Paracoccus</taxon>
    </lineage>
</organism>
<dbReference type="InterPro" id="IPR007332">
    <property type="entry name" value="DUF411"/>
</dbReference>
<keyword evidence="1" id="KW-0732">Signal</keyword>
<keyword evidence="3" id="KW-1185">Reference proteome</keyword>
<proteinExistence type="predicted"/>
<protein>
    <submittedName>
        <fullName evidence="2">CopG family transcriptional regulator</fullName>
    </submittedName>
</protein>
<feature type="signal peptide" evidence="1">
    <location>
        <begin position="1"/>
        <end position="28"/>
    </location>
</feature>
<dbReference type="Pfam" id="PF04214">
    <property type="entry name" value="DUF411"/>
    <property type="match status" value="1"/>
</dbReference>
<name>A0ABS6AJQ5_9RHOB</name>
<dbReference type="RefSeq" id="WP_216033498.1">
    <property type="nucleotide sequence ID" value="NZ_JAHKNG010000019.1"/>
</dbReference>
<dbReference type="EMBL" id="JAHKNG010000019">
    <property type="protein sequence ID" value="MBU3030826.1"/>
    <property type="molecule type" value="Genomic_DNA"/>
</dbReference>
<dbReference type="PROSITE" id="PS51318">
    <property type="entry name" value="TAT"/>
    <property type="match status" value="1"/>
</dbReference>
<feature type="chain" id="PRO_5047252012" evidence="1">
    <location>
        <begin position="29"/>
        <end position="153"/>
    </location>
</feature>
<sequence length="153" mass="15752">MNHTTLNRRHFLGATAMLAVLGPMAARAATDAPAMHVVKTPTCGCCGAWVDLARQTGFEVTVTDTDDYDGMKSAQAVPEALWSCHTATVAGYVIEGHVPFAAIRKLLSDRPRITGLAVPGMPGDSPGMAGGADAVVPVVAWGGDAGDAAPFSF</sequence>
<evidence type="ECO:0000313" key="2">
    <source>
        <dbReference type="EMBL" id="MBU3030826.1"/>
    </source>
</evidence>
<comment type="caution">
    <text evidence="2">The sequence shown here is derived from an EMBL/GenBank/DDBJ whole genome shotgun (WGS) entry which is preliminary data.</text>
</comment>
<evidence type="ECO:0000313" key="3">
    <source>
        <dbReference type="Proteomes" id="UP001166191"/>
    </source>
</evidence>
<dbReference type="InterPro" id="IPR006311">
    <property type="entry name" value="TAT_signal"/>
</dbReference>